<proteinExistence type="predicted"/>
<organism evidence="1 2">
    <name type="scientific">Exocentrus adspersus</name>
    <dbReference type="NCBI Taxonomy" id="1586481"/>
    <lineage>
        <taxon>Eukaryota</taxon>
        <taxon>Metazoa</taxon>
        <taxon>Ecdysozoa</taxon>
        <taxon>Arthropoda</taxon>
        <taxon>Hexapoda</taxon>
        <taxon>Insecta</taxon>
        <taxon>Pterygota</taxon>
        <taxon>Neoptera</taxon>
        <taxon>Endopterygota</taxon>
        <taxon>Coleoptera</taxon>
        <taxon>Polyphaga</taxon>
        <taxon>Cucujiformia</taxon>
        <taxon>Chrysomeloidea</taxon>
        <taxon>Cerambycidae</taxon>
        <taxon>Lamiinae</taxon>
        <taxon>Acanthocinini</taxon>
        <taxon>Exocentrus</taxon>
    </lineage>
</organism>
<dbReference type="AlphaFoldDB" id="A0AAV8VQV9"/>
<gene>
    <name evidence="1" type="ORF">NQ315_005036</name>
</gene>
<sequence length="101" mass="11395">MNLNSAPSQCSKWRILCLEYLRRIKEHSFYSTLMNASILVHGKLLISSPLQLTGTKDFMPKPPENYAVPQKVDRSILPFSTFGAQGTLLIPIKCRCVLSLQ</sequence>
<evidence type="ECO:0000313" key="1">
    <source>
        <dbReference type="EMBL" id="KAJ8916341.1"/>
    </source>
</evidence>
<accession>A0AAV8VQV9</accession>
<evidence type="ECO:0000313" key="2">
    <source>
        <dbReference type="Proteomes" id="UP001159042"/>
    </source>
</evidence>
<comment type="caution">
    <text evidence="1">The sequence shown here is derived from an EMBL/GenBank/DDBJ whole genome shotgun (WGS) entry which is preliminary data.</text>
</comment>
<dbReference type="Proteomes" id="UP001159042">
    <property type="component" value="Unassembled WGS sequence"/>
</dbReference>
<dbReference type="EMBL" id="JANEYG010000043">
    <property type="protein sequence ID" value="KAJ8916341.1"/>
    <property type="molecule type" value="Genomic_DNA"/>
</dbReference>
<keyword evidence="2" id="KW-1185">Reference proteome</keyword>
<reference evidence="1 2" key="1">
    <citation type="journal article" date="2023" name="Insect Mol. Biol.">
        <title>Genome sequencing provides insights into the evolution of gene families encoding plant cell wall-degrading enzymes in longhorned beetles.</title>
        <authorList>
            <person name="Shin N.R."/>
            <person name="Okamura Y."/>
            <person name="Kirsch R."/>
            <person name="Pauchet Y."/>
        </authorList>
    </citation>
    <scope>NUCLEOTIDE SEQUENCE [LARGE SCALE GENOMIC DNA]</scope>
    <source>
        <strain evidence="1">EAD_L_NR</strain>
    </source>
</reference>
<protein>
    <submittedName>
        <fullName evidence="1">Uncharacterized protein</fullName>
    </submittedName>
</protein>
<name>A0AAV8VQV9_9CUCU</name>